<organism evidence="2 3">
    <name type="scientific">Schistosoma mattheei</name>
    <dbReference type="NCBI Taxonomy" id="31246"/>
    <lineage>
        <taxon>Eukaryota</taxon>
        <taxon>Metazoa</taxon>
        <taxon>Spiralia</taxon>
        <taxon>Lophotrochozoa</taxon>
        <taxon>Platyhelminthes</taxon>
        <taxon>Trematoda</taxon>
        <taxon>Digenea</taxon>
        <taxon>Strigeidida</taxon>
        <taxon>Schistosomatoidea</taxon>
        <taxon>Schistosomatidae</taxon>
        <taxon>Schistosoma</taxon>
    </lineage>
</organism>
<evidence type="ECO:0000313" key="2">
    <source>
        <dbReference type="Proteomes" id="UP000050791"/>
    </source>
</evidence>
<keyword evidence="1" id="KW-0472">Membrane</keyword>
<feature type="transmembrane region" description="Helical" evidence="1">
    <location>
        <begin position="68"/>
        <end position="93"/>
    </location>
</feature>
<proteinExistence type="predicted"/>
<dbReference type="WBParaSite" id="SMTH1_45200.1">
    <property type="protein sequence ID" value="SMTH1_45200.1"/>
    <property type="gene ID" value="SMTH1_45200"/>
</dbReference>
<accession>A0AA85BBS4</accession>
<protein>
    <submittedName>
        <fullName evidence="3">Uncharacterized protein</fullName>
    </submittedName>
</protein>
<evidence type="ECO:0000313" key="3">
    <source>
        <dbReference type="WBParaSite" id="SMTH1_45200.1"/>
    </source>
</evidence>
<dbReference type="Proteomes" id="UP000050791">
    <property type="component" value="Unassembled WGS sequence"/>
</dbReference>
<sequence length="119" mass="14073">MQTISNKISRLYSLPKIGVNVSFSFIALHVYYLVSTNTMHHINCFLLHSLFTFLLQSYLLYPSIFQLMVCLFVVCYSIEFVFLCIFVCAYIHVVQNILFQIVTFKDLYGHHFFSLKYIF</sequence>
<keyword evidence="1" id="KW-1133">Transmembrane helix</keyword>
<evidence type="ECO:0000256" key="1">
    <source>
        <dbReference type="SAM" id="Phobius"/>
    </source>
</evidence>
<feature type="transmembrane region" description="Helical" evidence="1">
    <location>
        <begin position="12"/>
        <end position="34"/>
    </location>
</feature>
<dbReference type="AlphaFoldDB" id="A0AA85BBS4"/>
<name>A0AA85BBS4_9TREM</name>
<keyword evidence="1" id="KW-0812">Transmembrane</keyword>
<reference evidence="3" key="1">
    <citation type="submission" date="2023-11" db="UniProtKB">
        <authorList>
            <consortium name="WormBaseParasite"/>
        </authorList>
    </citation>
    <scope>IDENTIFICATION</scope>
</reference>